<accession>A0A243RT90</accession>
<keyword evidence="1" id="KW-0560">Oxidoreductase</keyword>
<organism evidence="3 4">
    <name type="scientific">Streptomyces swartbergensis</name>
    <dbReference type="NCBI Taxonomy" id="487165"/>
    <lineage>
        <taxon>Bacteria</taxon>
        <taxon>Bacillati</taxon>
        <taxon>Actinomycetota</taxon>
        <taxon>Actinomycetes</taxon>
        <taxon>Kitasatosporales</taxon>
        <taxon>Streptomycetaceae</taxon>
        <taxon>Streptomyces</taxon>
    </lineage>
</organism>
<gene>
    <name evidence="3" type="ORF">CA983_30315</name>
</gene>
<protein>
    <recommendedName>
        <fullName evidence="2">Proline dehydrogenase domain-containing protein</fullName>
    </recommendedName>
</protein>
<sequence length="287" mass="30322">MVAKALTTRPADALWEQGRHYLAGTGRAAAAARARELAGSSMACNIGWLTGVAADASTAATNTAGYARLAALLGDLPATTWLEADAPHLGVDVSPELCLRNLRIVAESLPSGRFIQIGAEDASRTDAVLGTVLAAHRQGLPVRATVQANLHRSEEDVERLIHAGIPVRLVKGGFRETAATALQDPAHIDTAYLRYARRIAAAGVPLTLATHDARMWRQSLPALSGTPVEMLLGVLPGEARRLRAAGVPVRLYVPFGTDWQGYVAKRVSDAEAAGVCGHAATYEERGE</sequence>
<dbReference type="InterPro" id="IPR029041">
    <property type="entry name" value="FAD-linked_oxidoreductase-like"/>
</dbReference>
<dbReference type="EMBL" id="NGFN01000244">
    <property type="protein sequence ID" value="OUC97593.1"/>
    <property type="molecule type" value="Genomic_DNA"/>
</dbReference>
<evidence type="ECO:0000259" key="2">
    <source>
        <dbReference type="Pfam" id="PF01619"/>
    </source>
</evidence>
<dbReference type="InterPro" id="IPR002872">
    <property type="entry name" value="Proline_DH_dom"/>
</dbReference>
<name>A0A243RT90_9ACTN</name>
<proteinExistence type="predicted"/>
<evidence type="ECO:0000256" key="1">
    <source>
        <dbReference type="ARBA" id="ARBA00023002"/>
    </source>
</evidence>
<dbReference type="SUPFAM" id="SSF51730">
    <property type="entry name" value="FAD-linked oxidoreductase"/>
    <property type="match status" value="1"/>
</dbReference>
<dbReference type="Gene3D" id="3.20.20.220">
    <property type="match status" value="1"/>
</dbReference>
<feature type="domain" description="Proline dehydrogenase" evidence="2">
    <location>
        <begin position="32"/>
        <end position="257"/>
    </location>
</feature>
<evidence type="ECO:0000313" key="3">
    <source>
        <dbReference type="EMBL" id="OUC97593.1"/>
    </source>
</evidence>
<dbReference type="RefSeq" id="WP_086604027.1">
    <property type="nucleotide sequence ID" value="NZ_NGFN01000244.1"/>
</dbReference>
<dbReference type="AlphaFoldDB" id="A0A243RT90"/>
<reference evidence="3 4" key="1">
    <citation type="submission" date="2017-05" db="EMBL/GenBank/DDBJ databases">
        <title>Biotechnological potential of actinobacteria isolated from South African environments.</title>
        <authorList>
            <person name="Le Roes-Hill M."/>
            <person name="Prins A."/>
            <person name="Durrell K.A."/>
        </authorList>
    </citation>
    <scope>NUCLEOTIDE SEQUENCE [LARGE SCALE GENOMIC DNA]</scope>
    <source>
        <strain evidence="3 4">HMC13</strain>
    </source>
</reference>
<dbReference type="Proteomes" id="UP000195105">
    <property type="component" value="Unassembled WGS sequence"/>
</dbReference>
<dbReference type="GO" id="GO:0004657">
    <property type="term" value="F:proline dehydrogenase activity"/>
    <property type="evidence" value="ECO:0007669"/>
    <property type="project" value="UniProtKB-ARBA"/>
</dbReference>
<evidence type="ECO:0000313" key="4">
    <source>
        <dbReference type="Proteomes" id="UP000195105"/>
    </source>
</evidence>
<dbReference type="Pfam" id="PF01619">
    <property type="entry name" value="Pro_dh"/>
    <property type="match status" value="1"/>
</dbReference>
<dbReference type="GO" id="GO:0006562">
    <property type="term" value="P:L-proline catabolic process"/>
    <property type="evidence" value="ECO:0007669"/>
    <property type="project" value="UniProtKB-ARBA"/>
</dbReference>
<comment type="caution">
    <text evidence="3">The sequence shown here is derived from an EMBL/GenBank/DDBJ whole genome shotgun (WGS) entry which is preliminary data.</text>
</comment>
<keyword evidence="4" id="KW-1185">Reference proteome</keyword>